<name>A0A0B6Y6J3_9EUPU</name>
<dbReference type="InterPro" id="IPR011009">
    <property type="entry name" value="Kinase-like_dom_sf"/>
</dbReference>
<dbReference type="EMBL" id="HACG01004255">
    <property type="protein sequence ID" value="CEK51120.1"/>
    <property type="molecule type" value="Transcribed_RNA"/>
</dbReference>
<dbReference type="SUPFAM" id="SSF56112">
    <property type="entry name" value="Protein kinase-like (PK-like)"/>
    <property type="match status" value="1"/>
</dbReference>
<accession>A0A0B6Y6J3</accession>
<proteinExistence type="predicted"/>
<dbReference type="AlphaFoldDB" id="A0A0B6Y6J3"/>
<evidence type="ECO:0008006" key="2">
    <source>
        <dbReference type="Google" id="ProtNLM"/>
    </source>
</evidence>
<sequence length="50" mass="5498">MNTTTVRIMDGFAFKTEPIEGTYEIGEDIGSGHFAVVRRAIHKTTGHAYA</sequence>
<protein>
    <recommendedName>
        <fullName evidence="2">Protein kinase domain-containing protein</fullName>
    </recommendedName>
</protein>
<reference evidence="1" key="1">
    <citation type="submission" date="2014-12" db="EMBL/GenBank/DDBJ databases">
        <title>Insight into the proteome of Arion vulgaris.</title>
        <authorList>
            <person name="Aradska J."/>
            <person name="Bulat T."/>
            <person name="Smidak R."/>
            <person name="Sarate P."/>
            <person name="Gangsoo J."/>
            <person name="Sialana F."/>
            <person name="Bilban M."/>
            <person name="Lubec G."/>
        </authorList>
    </citation>
    <scope>NUCLEOTIDE SEQUENCE</scope>
    <source>
        <tissue evidence="1">Skin</tissue>
    </source>
</reference>
<organism evidence="1">
    <name type="scientific">Arion vulgaris</name>
    <dbReference type="NCBI Taxonomy" id="1028688"/>
    <lineage>
        <taxon>Eukaryota</taxon>
        <taxon>Metazoa</taxon>
        <taxon>Spiralia</taxon>
        <taxon>Lophotrochozoa</taxon>
        <taxon>Mollusca</taxon>
        <taxon>Gastropoda</taxon>
        <taxon>Heterobranchia</taxon>
        <taxon>Euthyneura</taxon>
        <taxon>Panpulmonata</taxon>
        <taxon>Eupulmonata</taxon>
        <taxon>Stylommatophora</taxon>
        <taxon>Helicina</taxon>
        <taxon>Arionoidea</taxon>
        <taxon>Arionidae</taxon>
        <taxon>Arion</taxon>
    </lineage>
</organism>
<dbReference type="Gene3D" id="3.30.200.20">
    <property type="entry name" value="Phosphorylase Kinase, domain 1"/>
    <property type="match status" value="1"/>
</dbReference>
<evidence type="ECO:0000313" key="1">
    <source>
        <dbReference type="EMBL" id="CEK51120.1"/>
    </source>
</evidence>
<feature type="non-terminal residue" evidence="1">
    <location>
        <position position="50"/>
    </location>
</feature>
<gene>
    <name evidence="1" type="primary">ORF12550</name>
</gene>